<proteinExistence type="predicted"/>
<sequence length="313" mass="36425">MKFADKLPILRNLIIDTLNPLIGKEYVLVDCPYHSNIGDQLIWEGEKSFLKEYNRKCLSYSSRDFFNFPELGREVTILFHGGGNLGNLYREHFDFLCSIMDQYSRNRIVIFPQTIFYSNPHLCLEDVARLNRHADLHFCIRDEKGFRQMKKIGLRNVYLLPDMAFCIPLHRLSCVLDMPTKGSLYLKRVDKELLADTVDFNADYIKDWPTFEGRLFDGIFFAKVLNKLATLRIPFSVGIWNRYADTVYRKKLIDIGRDFINSYDPIVSTRLHAIILALMCGKSVTAVDNSYGKISEFVKTWLSDVEEITMINK</sequence>
<dbReference type="Proteomes" id="UP001211522">
    <property type="component" value="Unassembled WGS sequence"/>
</dbReference>
<dbReference type="EMBL" id="JAQMPX010000129">
    <property type="protein sequence ID" value="MDB9140381.1"/>
    <property type="molecule type" value="Genomic_DNA"/>
</dbReference>
<reference evidence="2" key="1">
    <citation type="submission" date="2023-01" db="EMBL/GenBank/DDBJ databases">
        <title>Human gut microbiome strain richness.</title>
        <authorList>
            <person name="Chen-Liaw A."/>
        </authorList>
    </citation>
    <scope>NUCLEOTIDE SEQUENCE</scope>
    <source>
        <strain evidence="2">D35st1_E5_D35t1_190705</strain>
    </source>
</reference>
<evidence type="ECO:0000313" key="2">
    <source>
        <dbReference type="EMBL" id="MDB9140381.1"/>
    </source>
</evidence>
<dbReference type="InterPro" id="IPR007345">
    <property type="entry name" value="Polysacch_pyruvyl_Trfase"/>
</dbReference>
<gene>
    <name evidence="2" type="ORF">PN612_17990</name>
</gene>
<name>A0AAW6FBV6_PARDI</name>
<keyword evidence="2" id="KW-0808">Transferase</keyword>
<accession>A0AAW6FBV6</accession>
<comment type="caution">
    <text evidence="2">The sequence shown here is derived from an EMBL/GenBank/DDBJ whole genome shotgun (WGS) entry which is preliminary data.</text>
</comment>
<dbReference type="Pfam" id="PF04230">
    <property type="entry name" value="PS_pyruv_trans"/>
    <property type="match status" value="1"/>
</dbReference>
<dbReference type="RefSeq" id="WP_259012371.1">
    <property type="nucleotide sequence ID" value="NZ_JANUTI010000002.1"/>
</dbReference>
<feature type="domain" description="Polysaccharide pyruvyl transferase" evidence="1">
    <location>
        <begin position="36"/>
        <end position="291"/>
    </location>
</feature>
<dbReference type="GO" id="GO:0016740">
    <property type="term" value="F:transferase activity"/>
    <property type="evidence" value="ECO:0007669"/>
    <property type="project" value="UniProtKB-KW"/>
</dbReference>
<protein>
    <submittedName>
        <fullName evidence="2">Polysaccharide pyruvyl transferase family protein</fullName>
    </submittedName>
</protein>
<organism evidence="2 3">
    <name type="scientific">Parabacteroides distasonis</name>
    <dbReference type="NCBI Taxonomy" id="823"/>
    <lineage>
        <taxon>Bacteria</taxon>
        <taxon>Pseudomonadati</taxon>
        <taxon>Bacteroidota</taxon>
        <taxon>Bacteroidia</taxon>
        <taxon>Bacteroidales</taxon>
        <taxon>Tannerellaceae</taxon>
        <taxon>Parabacteroides</taxon>
    </lineage>
</organism>
<evidence type="ECO:0000313" key="3">
    <source>
        <dbReference type="Proteomes" id="UP001211522"/>
    </source>
</evidence>
<evidence type="ECO:0000259" key="1">
    <source>
        <dbReference type="Pfam" id="PF04230"/>
    </source>
</evidence>
<dbReference type="AlphaFoldDB" id="A0AAW6FBV6"/>